<evidence type="ECO:0000259" key="8">
    <source>
        <dbReference type="PROSITE" id="PS50405"/>
    </source>
</evidence>
<dbReference type="GO" id="GO:0005634">
    <property type="term" value="C:nucleus"/>
    <property type="evidence" value="ECO:0007669"/>
    <property type="project" value="TreeGrafter"/>
</dbReference>
<feature type="region of interest" description="Disordered" evidence="5">
    <location>
        <begin position="227"/>
        <end position="289"/>
    </location>
</feature>
<feature type="compositionally biased region" description="Basic and acidic residues" evidence="5">
    <location>
        <begin position="227"/>
        <end position="267"/>
    </location>
</feature>
<dbReference type="PANTHER" id="PTHR43986:SF1">
    <property type="entry name" value="ELONGATION FACTOR 1-GAMMA"/>
    <property type="match status" value="1"/>
</dbReference>
<dbReference type="CDD" id="cd03044">
    <property type="entry name" value="GST_N_EF1Bgamma"/>
    <property type="match status" value="1"/>
</dbReference>
<dbReference type="InterPro" id="IPR001662">
    <property type="entry name" value="EF1B_G_C"/>
</dbReference>
<dbReference type="SUPFAM" id="SSF47616">
    <property type="entry name" value="GST C-terminal domain-like"/>
    <property type="match status" value="1"/>
</dbReference>
<feature type="non-terminal residue" evidence="9">
    <location>
        <position position="1"/>
    </location>
</feature>
<dbReference type="GO" id="GO:0005737">
    <property type="term" value="C:cytoplasm"/>
    <property type="evidence" value="ECO:0007669"/>
    <property type="project" value="TreeGrafter"/>
</dbReference>
<gene>
    <name evidence="10" type="ORF">B4U79_06375</name>
    <name evidence="9" type="ORF">B4U79_09384</name>
</gene>
<dbReference type="SMART" id="SM01183">
    <property type="entry name" value="EF1G"/>
    <property type="match status" value="1"/>
</dbReference>
<evidence type="ECO:0000256" key="1">
    <source>
        <dbReference type="ARBA" id="ARBA00022768"/>
    </source>
</evidence>
<dbReference type="Gene3D" id="3.40.30.10">
    <property type="entry name" value="Glutaredoxin"/>
    <property type="match status" value="1"/>
</dbReference>
<comment type="caution">
    <text evidence="9">The sequence shown here is derived from an EMBL/GenBank/DDBJ whole genome shotgun (WGS) entry which is preliminary data.</text>
</comment>
<dbReference type="GO" id="GO:0003746">
    <property type="term" value="F:translation elongation factor activity"/>
    <property type="evidence" value="ECO:0007669"/>
    <property type="project" value="UniProtKB-UniRule"/>
</dbReference>
<dbReference type="CDD" id="cd03181">
    <property type="entry name" value="GST_C_EF1Bgamma_like"/>
    <property type="match status" value="1"/>
</dbReference>
<dbReference type="FunFam" id="3.30.70.1010:FF:000001">
    <property type="entry name" value="Elongation factor 1-gamma 1"/>
    <property type="match status" value="1"/>
</dbReference>
<name>A0A3S4QSK7_9ACAR</name>
<dbReference type="SFLD" id="SFLDG00358">
    <property type="entry name" value="Main_(cytGST)"/>
    <property type="match status" value="1"/>
</dbReference>
<dbReference type="EMBL" id="NCKU01003378">
    <property type="protein sequence ID" value="RWS07635.1"/>
    <property type="molecule type" value="Genomic_DNA"/>
</dbReference>
<proteinExistence type="predicted"/>
<dbReference type="FunFam" id="1.20.1050.10:FF:000006">
    <property type="entry name" value="Elongation factor 1 gamma"/>
    <property type="match status" value="1"/>
</dbReference>
<dbReference type="STRING" id="1965070.A0A3S4QSK7"/>
<dbReference type="Gene3D" id="3.30.70.1010">
    <property type="entry name" value="Translation elongation factor EF1B, gamma chain, conserved domain"/>
    <property type="match status" value="1"/>
</dbReference>
<protein>
    <recommendedName>
        <fullName evidence="3">eEF-1B gamma</fullName>
    </recommendedName>
</protein>
<evidence type="ECO:0000259" key="6">
    <source>
        <dbReference type="PROSITE" id="PS50040"/>
    </source>
</evidence>
<dbReference type="SUPFAM" id="SSF52833">
    <property type="entry name" value="Thioredoxin-like"/>
    <property type="match status" value="1"/>
</dbReference>
<dbReference type="InterPro" id="IPR036249">
    <property type="entry name" value="Thioredoxin-like_sf"/>
</dbReference>
<evidence type="ECO:0000256" key="2">
    <source>
        <dbReference type="ARBA" id="ARBA00022917"/>
    </source>
</evidence>
<reference evidence="9 11" key="1">
    <citation type="journal article" date="2018" name="Gigascience">
        <title>Genomes of trombidid mites reveal novel predicted allergens and laterally-transferred genes associated with secondary metabolism.</title>
        <authorList>
            <person name="Dong X."/>
            <person name="Chaisiri K."/>
            <person name="Xia D."/>
            <person name="Armstrong S.D."/>
            <person name="Fang Y."/>
            <person name="Donnelly M.J."/>
            <person name="Kadowaki T."/>
            <person name="McGarry J.W."/>
            <person name="Darby A.C."/>
            <person name="Makepeace B.L."/>
        </authorList>
    </citation>
    <scope>NUCLEOTIDE SEQUENCE [LARGE SCALE GENOMIC DNA]</scope>
    <source>
        <strain evidence="9">UoL-WK</strain>
    </source>
</reference>
<feature type="domain" description="GST C-terminal" evidence="8">
    <location>
        <begin position="97"/>
        <end position="225"/>
    </location>
</feature>
<dbReference type="PROSITE" id="PS50404">
    <property type="entry name" value="GST_NTER"/>
    <property type="match status" value="1"/>
</dbReference>
<feature type="compositionally biased region" description="Acidic residues" evidence="5">
    <location>
        <begin position="268"/>
        <end position="278"/>
    </location>
</feature>
<evidence type="ECO:0000313" key="10">
    <source>
        <dbReference type="EMBL" id="RWS07635.1"/>
    </source>
</evidence>
<reference evidence="9" key="2">
    <citation type="submission" date="2018-11" db="EMBL/GenBank/DDBJ databases">
        <title>Trombidioid mite genomics.</title>
        <authorList>
            <person name="Dong X."/>
        </authorList>
    </citation>
    <scope>NUCLEOTIDE SEQUENCE</scope>
    <source>
        <strain evidence="9">UoL-WK</strain>
    </source>
</reference>
<evidence type="ECO:0000313" key="9">
    <source>
        <dbReference type="EMBL" id="RWS07238.1"/>
    </source>
</evidence>
<feature type="domain" description="EF-1-gamma C-terminal" evidence="6">
    <location>
        <begin position="284"/>
        <end position="442"/>
    </location>
</feature>
<dbReference type="AlphaFoldDB" id="A0A3S4QSK7"/>
<dbReference type="PROSITE" id="PS50040">
    <property type="entry name" value="EF1G_C"/>
    <property type="match status" value="1"/>
</dbReference>
<dbReference type="InterPro" id="IPR036433">
    <property type="entry name" value="EF1B_G_C_sf"/>
</dbReference>
<dbReference type="Pfam" id="PF02798">
    <property type="entry name" value="GST_N"/>
    <property type="match status" value="1"/>
</dbReference>
<dbReference type="OrthoDB" id="249703at2759"/>
<evidence type="ECO:0000256" key="5">
    <source>
        <dbReference type="SAM" id="MobiDB-lite"/>
    </source>
</evidence>
<dbReference type="Pfam" id="PF00647">
    <property type="entry name" value="EF1G"/>
    <property type="match status" value="1"/>
</dbReference>
<dbReference type="InterPro" id="IPR010987">
    <property type="entry name" value="Glutathione-S-Trfase_C-like"/>
</dbReference>
<dbReference type="InterPro" id="IPR004046">
    <property type="entry name" value="GST_C"/>
</dbReference>
<dbReference type="PANTHER" id="PTHR43986">
    <property type="entry name" value="ELONGATION FACTOR 1-GAMMA"/>
    <property type="match status" value="1"/>
</dbReference>
<dbReference type="InterPro" id="IPR036282">
    <property type="entry name" value="Glutathione-S-Trfase_C_sf"/>
</dbReference>
<sequence length="442" mass="51356">VLLVFRPFHAFFPLFSQKLFTVSDNFRSLKALIAANYSSAPVEVSELALGKQNRNPEFLKKFPLAKVPALETPNGDTVFESNAIAYYLANNDLKGQSDIDKAHVLQWLSFADNELLPAACAWVFPALGLMRYKSPRVESAKEEVKHLLGVLNDHLLTKTYLVGERISLADIVVWCTLLNLYKHVLEPSYRESFVNLNRWFNTLLHQSEFKAVVGDVKLCEKEAQAESKKEDVKKDKKEKKKEAKKEGKKEEKKKEKAEKVPKAKEENAGDEPEEEELPELQQKSKDPFEEFPKGNFNMDDFKRFYSNNPEDQSIPYFWEKFDKENYSIWYCEYLYPQELTLVFMSCNLITGMFQRLDKMRKNAFGSMILFGEDNNSSISGVWVWRGPELAFKLSPDWQVDYESYSWKKLDPDSEETKKLVKEYFSWEGEFGGKKFNQGKIFK</sequence>
<dbReference type="InterPro" id="IPR050802">
    <property type="entry name" value="EF-GSTs"/>
</dbReference>
<keyword evidence="1 4" id="KW-0251">Elongation factor</keyword>
<dbReference type="InterPro" id="IPR004045">
    <property type="entry name" value="Glutathione_S-Trfase_N"/>
</dbReference>
<dbReference type="SUPFAM" id="SSF89942">
    <property type="entry name" value="eEF1-gamma domain"/>
    <property type="match status" value="1"/>
</dbReference>
<evidence type="ECO:0000259" key="7">
    <source>
        <dbReference type="PROSITE" id="PS50404"/>
    </source>
</evidence>
<dbReference type="PROSITE" id="PS50405">
    <property type="entry name" value="GST_CTER"/>
    <property type="match status" value="1"/>
</dbReference>
<organism evidence="9 11">
    <name type="scientific">Dinothrombium tinctorium</name>
    <dbReference type="NCBI Taxonomy" id="1965070"/>
    <lineage>
        <taxon>Eukaryota</taxon>
        <taxon>Metazoa</taxon>
        <taxon>Ecdysozoa</taxon>
        <taxon>Arthropoda</taxon>
        <taxon>Chelicerata</taxon>
        <taxon>Arachnida</taxon>
        <taxon>Acari</taxon>
        <taxon>Acariformes</taxon>
        <taxon>Trombidiformes</taxon>
        <taxon>Prostigmata</taxon>
        <taxon>Anystina</taxon>
        <taxon>Parasitengona</taxon>
        <taxon>Trombidioidea</taxon>
        <taxon>Trombidiidae</taxon>
        <taxon>Dinothrombium</taxon>
    </lineage>
</organism>
<dbReference type="Pfam" id="PF00043">
    <property type="entry name" value="GST_C"/>
    <property type="match status" value="1"/>
</dbReference>
<feature type="domain" description="GST N-terminal" evidence="7">
    <location>
        <begin position="15"/>
        <end position="96"/>
    </location>
</feature>
<dbReference type="SFLD" id="SFLDS00019">
    <property type="entry name" value="Glutathione_Transferase_(cytos"/>
    <property type="match status" value="1"/>
</dbReference>
<keyword evidence="11" id="KW-1185">Reference proteome</keyword>
<dbReference type="InterPro" id="IPR040079">
    <property type="entry name" value="Glutathione_S-Trfase"/>
</dbReference>
<dbReference type="Gene3D" id="1.20.1050.10">
    <property type="match status" value="1"/>
</dbReference>
<evidence type="ECO:0000256" key="3">
    <source>
        <dbReference type="ARBA" id="ARBA00030426"/>
    </source>
</evidence>
<accession>A0A3S4QSK7</accession>
<evidence type="ECO:0000256" key="4">
    <source>
        <dbReference type="PROSITE-ProRule" id="PRU00519"/>
    </source>
</evidence>
<dbReference type="EMBL" id="NCKU01003591">
    <property type="protein sequence ID" value="RWS07238.1"/>
    <property type="molecule type" value="Genomic_DNA"/>
</dbReference>
<dbReference type="Proteomes" id="UP000285301">
    <property type="component" value="Unassembled WGS sequence"/>
</dbReference>
<evidence type="ECO:0000313" key="11">
    <source>
        <dbReference type="Proteomes" id="UP000285301"/>
    </source>
</evidence>
<keyword evidence="2 4" id="KW-0648">Protein biosynthesis</keyword>